<keyword evidence="6" id="KW-1185">Reference proteome</keyword>
<evidence type="ECO:0000256" key="2">
    <source>
        <dbReference type="SAM" id="Phobius"/>
    </source>
</evidence>
<keyword evidence="2" id="KW-1133">Transmembrane helix</keyword>
<feature type="transmembrane region" description="Helical" evidence="2">
    <location>
        <begin position="228"/>
        <end position="250"/>
    </location>
</feature>
<sequence length="449" mass="50337">MARPLPDSSVLEAGIIEDQRPSRLSRVQDNVRHLLRASIPTSFRSSVINAPLAHHATVEDADRTPLQSPLRRHVRINIGVLPSPLSATTSESTMADERAHVPGVLFPPTSYHQQAEHVNHQSTMFNTRAIAALTHPDLTDPSMAIFLQQKTQERQDRAWKRSKNRKLRHAGGKRNMWSWLLCLVSALVLAAVVAICESMSFRSKKAFANFGQDLAIATSRNVSTMFHVLFILGILLATILFAHTVVRLCLFRTVTPDSPRLYIVPNGRLKRRRRHRHRDLSEQNQQHPREIPRLQDATVDYALMADYVPPTPIPVHVAADEVRPDSREAEPSASADRASILAFDKDIDDLPKPPPAYGRWRGSVRVNPDFLHWQAIPSPTEPDTPALPSPTYEEAMAAEPAEQRSQPPSYVTRESPARRREMRDRRSGLALAQEVQPEMVEGRGIGLAS</sequence>
<evidence type="ECO:0000313" key="4">
    <source>
        <dbReference type="EMBL" id="KAK0973828.1"/>
    </source>
</evidence>
<evidence type="ECO:0000313" key="6">
    <source>
        <dbReference type="Proteomes" id="UP001175353"/>
    </source>
</evidence>
<keyword evidence="2" id="KW-0812">Transmembrane</keyword>
<reference evidence="3" key="1">
    <citation type="submission" date="2021-12" db="EMBL/GenBank/DDBJ databases">
        <title>Black yeast isolated from Biological Soil Crust.</title>
        <authorList>
            <person name="Kurbessoian T."/>
        </authorList>
    </citation>
    <scope>NUCLEOTIDE SEQUENCE</scope>
    <source>
        <strain evidence="3">CCFEE 5208</strain>
    </source>
</reference>
<feature type="compositionally biased region" description="Pro residues" evidence="1">
    <location>
        <begin position="379"/>
        <end position="388"/>
    </location>
</feature>
<reference evidence="4" key="2">
    <citation type="submission" date="2023-06" db="EMBL/GenBank/DDBJ databases">
        <title>Black Yeasts Isolated from many extreme environments.</title>
        <authorList>
            <person name="Coleine C."/>
            <person name="Stajich J.E."/>
            <person name="Selbmann L."/>
        </authorList>
    </citation>
    <scope>NUCLEOTIDE SEQUENCE</scope>
    <source>
        <strain evidence="4">CCFEE 5200</strain>
    </source>
</reference>
<feature type="region of interest" description="Disordered" evidence="1">
    <location>
        <begin position="377"/>
        <end position="449"/>
    </location>
</feature>
<dbReference type="Proteomes" id="UP001175353">
    <property type="component" value="Unassembled WGS sequence"/>
</dbReference>
<feature type="compositionally biased region" description="Basic and acidic residues" evidence="1">
    <location>
        <begin position="415"/>
        <end position="427"/>
    </location>
</feature>
<accession>A0AAN6J128</accession>
<evidence type="ECO:0000313" key="5">
    <source>
        <dbReference type="Proteomes" id="UP001168146"/>
    </source>
</evidence>
<dbReference type="AlphaFoldDB" id="A0AAN6J128"/>
<feature type="transmembrane region" description="Helical" evidence="2">
    <location>
        <begin position="176"/>
        <end position="195"/>
    </location>
</feature>
<comment type="caution">
    <text evidence="3">The sequence shown here is derived from an EMBL/GenBank/DDBJ whole genome shotgun (WGS) entry which is preliminary data.</text>
</comment>
<dbReference type="Proteomes" id="UP001168146">
    <property type="component" value="Unassembled WGS sequence"/>
</dbReference>
<organism evidence="3 5">
    <name type="scientific">Friedmanniomyces endolithicus</name>
    <dbReference type="NCBI Taxonomy" id="329885"/>
    <lineage>
        <taxon>Eukaryota</taxon>
        <taxon>Fungi</taxon>
        <taxon>Dikarya</taxon>
        <taxon>Ascomycota</taxon>
        <taxon>Pezizomycotina</taxon>
        <taxon>Dothideomycetes</taxon>
        <taxon>Dothideomycetidae</taxon>
        <taxon>Mycosphaerellales</taxon>
        <taxon>Teratosphaeriaceae</taxon>
        <taxon>Friedmanniomyces</taxon>
    </lineage>
</organism>
<name>A0AAN6J128_9PEZI</name>
<proteinExistence type="predicted"/>
<protein>
    <submittedName>
        <fullName evidence="3">Uncharacterized protein</fullName>
    </submittedName>
</protein>
<evidence type="ECO:0000313" key="3">
    <source>
        <dbReference type="EMBL" id="KAK0307014.1"/>
    </source>
</evidence>
<dbReference type="EMBL" id="JASUXU010000098">
    <property type="protein sequence ID" value="KAK0307014.1"/>
    <property type="molecule type" value="Genomic_DNA"/>
</dbReference>
<dbReference type="EMBL" id="JAUJLE010000158">
    <property type="protein sequence ID" value="KAK0973828.1"/>
    <property type="molecule type" value="Genomic_DNA"/>
</dbReference>
<evidence type="ECO:0000256" key="1">
    <source>
        <dbReference type="SAM" id="MobiDB-lite"/>
    </source>
</evidence>
<keyword evidence="2" id="KW-0472">Membrane</keyword>
<gene>
    <name evidence="3" type="ORF">LTR82_016145</name>
    <name evidence="4" type="ORF">LTR91_014576</name>
</gene>